<reference evidence="1 2" key="1">
    <citation type="journal article" date="2014" name="Genome Biol. Evol.">
        <title>The genome of the myxosporean Thelohanellus kitauei shows adaptations to nutrient acquisition within its fish host.</title>
        <authorList>
            <person name="Yang Y."/>
            <person name="Xiong J."/>
            <person name="Zhou Z."/>
            <person name="Huo F."/>
            <person name="Miao W."/>
            <person name="Ran C."/>
            <person name="Liu Y."/>
            <person name="Zhang J."/>
            <person name="Feng J."/>
            <person name="Wang M."/>
            <person name="Wang M."/>
            <person name="Wang L."/>
            <person name="Yao B."/>
        </authorList>
    </citation>
    <scope>NUCLEOTIDE SEQUENCE [LARGE SCALE GENOMIC DNA]</scope>
    <source>
        <strain evidence="1">Wuqing</strain>
    </source>
</reference>
<organism evidence="1 2">
    <name type="scientific">Thelohanellus kitauei</name>
    <name type="common">Myxosporean</name>
    <dbReference type="NCBI Taxonomy" id="669202"/>
    <lineage>
        <taxon>Eukaryota</taxon>
        <taxon>Metazoa</taxon>
        <taxon>Cnidaria</taxon>
        <taxon>Myxozoa</taxon>
        <taxon>Myxosporea</taxon>
        <taxon>Bivalvulida</taxon>
        <taxon>Platysporina</taxon>
        <taxon>Myxobolidae</taxon>
        <taxon>Thelohanellus</taxon>
    </lineage>
</organism>
<name>A0A0C2NLJ7_THEKT</name>
<dbReference type="EMBL" id="JWZT01000170">
    <property type="protein sequence ID" value="KII74912.1"/>
    <property type="molecule type" value="Genomic_DNA"/>
</dbReference>
<dbReference type="AlphaFoldDB" id="A0A0C2NLJ7"/>
<dbReference type="Gene3D" id="3.30.420.10">
    <property type="entry name" value="Ribonuclease H-like superfamily/Ribonuclease H"/>
    <property type="match status" value="1"/>
</dbReference>
<dbReference type="InterPro" id="IPR036397">
    <property type="entry name" value="RNaseH_sf"/>
</dbReference>
<gene>
    <name evidence="1" type="ORF">RF11_07424</name>
</gene>
<evidence type="ECO:0000313" key="2">
    <source>
        <dbReference type="Proteomes" id="UP000031668"/>
    </source>
</evidence>
<comment type="caution">
    <text evidence="1">The sequence shown here is derived from an EMBL/GenBank/DDBJ whole genome shotgun (WGS) entry which is preliminary data.</text>
</comment>
<proteinExistence type="predicted"/>
<accession>A0A0C2NLJ7</accession>
<protein>
    <submittedName>
        <fullName evidence="1">Uncharacterized protein</fullName>
    </submittedName>
</protein>
<dbReference type="OrthoDB" id="2195483at2759"/>
<evidence type="ECO:0000313" key="1">
    <source>
        <dbReference type="EMBL" id="KII74912.1"/>
    </source>
</evidence>
<keyword evidence="2" id="KW-1185">Reference proteome</keyword>
<dbReference type="GO" id="GO:0003676">
    <property type="term" value="F:nucleic acid binding"/>
    <property type="evidence" value="ECO:0007669"/>
    <property type="project" value="InterPro"/>
</dbReference>
<dbReference type="Proteomes" id="UP000031668">
    <property type="component" value="Unassembled WGS sequence"/>
</dbReference>
<sequence>MGNASIHLYRRSGEDQEISLYGIQYLTPYSLLLNPIGNCFSVWKNMVIRGGYTNENQLWKLITEKFGEISFITADHFIERCRVIWGGVPIRKKSTKNYIVINLCYYL</sequence>